<reference evidence="1" key="1">
    <citation type="submission" date="2022-02" db="EMBL/GenBank/DDBJ databases">
        <title>Plant Genome Project.</title>
        <authorList>
            <person name="Zhang R.-G."/>
        </authorList>
    </citation>
    <scope>NUCLEOTIDE SEQUENCE</scope>
    <source>
        <strain evidence="1">AT1</strain>
    </source>
</reference>
<protein>
    <submittedName>
        <fullName evidence="1">Uncharacterized protein</fullName>
    </submittedName>
</protein>
<accession>A0ACC0PRI4</accession>
<name>A0ACC0PRI4_RHOML</name>
<dbReference type="EMBL" id="CM046389">
    <property type="protein sequence ID" value="KAI8568211.1"/>
    <property type="molecule type" value="Genomic_DNA"/>
</dbReference>
<gene>
    <name evidence="1" type="ORF">RHMOL_Rhmol02G0180300</name>
</gene>
<evidence type="ECO:0000313" key="1">
    <source>
        <dbReference type="EMBL" id="KAI8568211.1"/>
    </source>
</evidence>
<evidence type="ECO:0000313" key="2">
    <source>
        <dbReference type="Proteomes" id="UP001062846"/>
    </source>
</evidence>
<organism evidence="1 2">
    <name type="scientific">Rhododendron molle</name>
    <name type="common">Chinese azalea</name>
    <name type="synonym">Azalea mollis</name>
    <dbReference type="NCBI Taxonomy" id="49168"/>
    <lineage>
        <taxon>Eukaryota</taxon>
        <taxon>Viridiplantae</taxon>
        <taxon>Streptophyta</taxon>
        <taxon>Embryophyta</taxon>
        <taxon>Tracheophyta</taxon>
        <taxon>Spermatophyta</taxon>
        <taxon>Magnoliopsida</taxon>
        <taxon>eudicotyledons</taxon>
        <taxon>Gunneridae</taxon>
        <taxon>Pentapetalae</taxon>
        <taxon>asterids</taxon>
        <taxon>Ericales</taxon>
        <taxon>Ericaceae</taxon>
        <taxon>Ericoideae</taxon>
        <taxon>Rhodoreae</taxon>
        <taxon>Rhododendron</taxon>
    </lineage>
</organism>
<proteinExistence type="predicted"/>
<keyword evidence="2" id="KW-1185">Reference proteome</keyword>
<dbReference type="Proteomes" id="UP001062846">
    <property type="component" value="Chromosome 2"/>
</dbReference>
<comment type="caution">
    <text evidence="1">The sequence shown here is derived from an EMBL/GenBank/DDBJ whole genome shotgun (WGS) entry which is preliminary data.</text>
</comment>
<sequence>MSDEEERAKEEKLRKWKDHSWVKHNLEDLDIPFVEEYEWLHIWFENRKKEKERVIMMRRHARFEPA</sequence>